<dbReference type="AlphaFoldDB" id="J0L9K8"/>
<feature type="region of interest" description="Disordered" evidence="1">
    <location>
        <begin position="1"/>
        <end position="31"/>
    </location>
</feature>
<gene>
    <name evidence="2" type="ORF">AURDEDRAFT_177867</name>
</gene>
<protein>
    <submittedName>
        <fullName evidence="2">Uncharacterized protein</fullName>
    </submittedName>
</protein>
<name>J0L9K8_AURST</name>
<keyword evidence="3" id="KW-1185">Reference proteome</keyword>
<dbReference type="InParanoid" id="J0L9K8"/>
<dbReference type="EMBL" id="JH688473">
    <property type="protein sequence ID" value="EJD33046.1"/>
    <property type="molecule type" value="Genomic_DNA"/>
</dbReference>
<dbReference type="KEGG" id="adl:AURDEDRAFT_177867"/>
<proteinExistence type="predicted"/>
<reference evidence="3" key="1">
    <citation type="journal article" date="2012" name="Science">
        <title>The Paleozoic origin of enzymatic lignin decomposition reconstructed from 31 fungal genomes.</title>
        <authorList>
            <person name="Floudas D."/>
            <person name="Binder M."/>
            <person name="Riley R."/>
            <person name="Barry K."/>
            <person name="Blanchette R.A."/>
            <person name="Henrissat B."/>
            <person name="Martinez A.T."/>
            <person name="Otillar R."/>
            <person name="Spatafora J.W."/>
            <person name="Yadav J.S."/>
            <person name="Aerts A."/>
            <person name="Benoit I."/>
            <person name="Boyd A."/>
            <person name="Carlson A."/>
            <person name="Copeland A."/>
            <person name="Coutinho P.M."/>
            <person name="de Vries R.P."/>
            <person name="Ferreira P."/>
            <person name="Findley K."/>
            <person name="Foster B."/>
            <person name="Gaskell J."/>
            <person name="Glotzer D."/>
            <person name="Gorecki P."/>
            <person name="Heitman J."/>
            <person name="Hesse C."/>
            <person name="Hori C."/>
            <person name="Igarashi K."/>
            <person name="Jurgens J.A."/>
            <person name="Kallen N."/>
            <person name="Kersten P."/>
            <person name="Kohler A."/>
            <person name="Kuees U."/>
            <person name="Kumar T.K.A."/>
            <person name="Kuo A."/>
            <person name="LaButti K."/>
            <person name="Larrondo L.F."/>
            <person name="Lindquist E."/>
            <person name="Ling A."/>
            <person name="Lombard V."/>
            <person name="Lucas S."/>
            <person name="Lundell T."/>
            <person name="Martin R."/>
            <person name="McLaughlin D.J."/>
            <person name="Morgenstern I."/>
            <person name="Morin E."/>
            <person name="Murat C."/>
            <person name="Nagy L.G."/>
            <person name="Nolan M."/>
            <person name="Ohm R.A."/>
            <person name="Patyshakuliyeva A."/>
            <person name="Rokas A."/>
            <person name="Ruiz-Duenas F.J."/>
            <person name="Sabat G."/>
            <person name="Salamov A."/>
            <person name="Samejima M."/>
            <person name="Schmutz J."/>
            <person name="Slot J.C."/>
            <person name="St John F."/>
            <person name="Stenlid J."/>
            <person name="Sun H."/>
            <person name="Sun S."/>
            <person name="Syed K."/>
            <person name="Tsang A."/>
            <person name="Wiebenga A."/>
            <person name="Young D."/>
            <person name="Pisabarro A."/>
            <person name="Eastwood D.C."/>
            <person name="Martin F."/>
            <person name="Cullen D."/>
            <person name="Grigoriev I.V."/>
            <person name="Hibbett D.S."/>
        </authorList>
    </citation>
    <scope>NUCLEOTIDE SEQUENCE [LARGE SCALE GENOMIC DNA]</scope>
    <source>
        <strain evidence="3">TFB10046</strain>
    </source>
</reference>
<sequence>MFANTSRTSSPTSRLSRPSLLRRSPRRKPDLALSPSERLDWADHVVLTSCKIAYYRQITGRRKGGTDKDVDWICGPQEVKVTLDDVLSPSWNEVMCTRCGANKRALETWPSKKYPGCRFVKCRPCNVLRPNQIQPPNGHDIYGPFGVYDSRIFQFRSWLARTWLKTR</sequence>
<feature type="compositionally biased region" description="Low complexity" evidence="1">
    <location>
        <begin position="1"/>
        <end position="22"/>
    </location>
</feature>
<evidence type="ECO:0000313" key="3">
    <source>
        <dbReference type="Proteomes" id="UP000006514"/>
    </source>
</evidence>
<evidence type="ECO:0000313" key="2">
    <source>
        <dbReference type="EMBL" id="EJD33046.1"/>
    </source>
</evidence>
<evidence type="ECO:0000256" key="1">
    <source>
        <dbReference type="SAM" id="MobiDB-lite"/>
    </source>
</evidence>
<accession>J0L9K8</accession>
<dbReference type="Proteomes" id="UP000006514">
    <property type="component" value="Unassembled WGS sequence"/>
</dbReference>
<organism evidence="2 3">
    <name type="scientific">Auricularia subglabra (strain TFB-10046 / SS5)</name>
    <name type="common">White-rot fungus</name>
    <name type="synonym">Auricularia delicata (strain TFB10046)</name>
    <dbReference type="NCBI Taxonomy" id="717982"/>
    <lineage>
        <taxon>Eukaryota</taxon>
        <taxon>Fungi</taxon>
        <taxon>Dikarya</taxon>
        <taxon>Basidiomycota</taxon>
        <taxon>Agaricomycotina</taxon>
        <taxon>Agaricomycetes</taxon>
        <taxon>Auriculariales</taxon>
        <taxon>Auriculariaceae</taxon>
        <taxon>Auricularia</taxon>
    </lineage>
</organism>